<keyword evidence="4" id="KW-0378">Hydrolase</keyword>
<sequence length="416" mass="45476">MSTLSSLSSPDGDTPTHLYTYNHVVDGFSAVFSWITTVGAGTIDRELAVRITLGNRELTVTGQSVYPENLFVSKELYQQFKEVQRIGAAGAVFSSDPRQYLSSSNFSMPLVTVNPKDWELVKKYIINTENASVSIKFQITKLGTKRAPQVAYFSSRGPDSQPPWILKPDILAPGVDILAAWVPNRPVKPIRKSDYLFSDYALMSGTSISCPHVAGIAALLKAMQRDWSSAAIRSATMTTAYLLDNANSTITDIRIGVSGTPLDFGSGHVNPNKAMDPGLVYDIEVQDYINYLCALNYTSLQISVLTGTSNFTCENANLDLNYPSFVIILNNTKSEASPSTAVKAPAGMKVVQPETATFDRKYSKAEFNLTLSIDLGITVSPKCNYLGNFGYLTWHENIGKHMVRSPIVSAFANSTK</sequence>
<evidence type="ECO:0000256" key="1">
    <source>
        <dbReference type="ARBA" id="ARBA00011073"/>
    </source>
</evidence>
<dbReference type="AlphaFoldDB" id="V4RPD3"/>
<dbReference type="Gene3D" id="3.40.50.200">
    <property type="entry name" value="Peptidase S8/S53 domain"/>
    <property type="match status" value="1"/>
</dbReference>
<dbReference type="Gene3D" id="3.50.30.30">
    <property type="match status" value="1"/>
</dbReference>
<gene>
    <name evidence="9" type="ORF">CICLE_v10029893mg</name>
</gene>
<dbReference type="PANTHER" id="PTHR10795">
    <property type="entry name" value="PROPROTEIN CONVERTASE SUBTILISIN/KEXIN"/>
    <property type="match status" value="1"/>
</dbReference>
<dbReference type="Gene3D" id="2.60.40.2310">
    <property type="match status" value="1"/>
</dbReference>
<reference evidence="9 10" key="1">
    <citation type="submission" date="2013-10" db="EMBL/GenBank/DDBJ databases">
        <authorList>
            <consortium name="International Citrus Genome Consortium"/>
            <person name="Jenkins J."/>
            <person name="Schmutz J."/>
            <person name="Prochnik S."/>
            <person name="Rokhsar D."/>
            <person name="Gmitter F."/>
            <person name="Ollitrault P."/>
            <person name="Machado M."/>
            <person name="Talon M."/>
            <person name="Wincker P."/>
            <person name="Jaillon O."/>
            <person name="Morgante M."/>
        </authorList>
    </citation>
    <scope>NUCLEOTIDE SEQUENCE</scope>
    <source>
        <strain evidence="10">cv. Clemenules</strain>
    </source>
</reference>
<accession>V4RPD3</accession>
<evidence type="ECO:0000256" key="3">
    <source>
        <dbReference type="ARBA" id="ARBA00022729"/>
    </source>
</evidence>
<comment type="caution">
    <text evidence="6">Lacks conserved residue(s) required for the propagation of feature annotation.</text>
</comment>
<dbReference type="KEGG" id="cic:CICLE_v10029893mg"/>
<dbReference type="InterPro" id="IPR036852">
    <property type="entry name" value="Peptidase_S8/S53_dom_sf"/>
</dbReference>
<evidence type="ECO:0000259" key="7">
    <source>
        <dbReference type="Pfam" id="PF00082"/>
    </source>
</evidence>
<dbReference type="InterPro" id="IPR023828">
    <property type="entry name" value="Peptidase_S8_Ser-AS"/>
</dbReference>
<evidence type="ECO:0008006" key="11">
    <source>
        <dbReference type="Google" id="ProtNLM"/>
    </source>
</evidence>
<dbReference type="GO" id="GO:0004252">
    <property type="term" value="F:serine-type endopeptidase activity"/>
    <property type="evidence" value="ECO:0007669"/>
    <property type="project" value="InterPro"/>
</dbReference>
<comment type="similarity">
    <text evidence="1 6">Belongs to the peptidase S8 family.</text>
</comment>
<protein>
    <recommendedName>
        <fullName evidence="11">Peptidase S8/S53 domain-containing protein</fullName>
    </recommendedName>
</protein>
<evidence type="ECO:0000313" key="9">
    <source>
        <dbReference type="EMBL" id="ESR36238.1"/>
    </source>
</evidence>
<dbReference type="EMBL" id="KI536978">
    <property type="protein sequence ID" value="ESR36238.1"/>
    <property type="molecule type" value="Genomic_DNA"/>
</dbReference>
<evidence type="ECO:0000313" key="10">
    <source>
        <dbReference type="Proteomes" id="UP000030687"/>
    </source>
</evidence>
<evidence type="ECO:0000256" key="4">
    <source>
        <dbReference type="ARBA" id="ARBA00022801"/>
    </source>
</evidence>
<name>V4RPD3_CITCL</name>
<dbReference type="Proteomes" id="UP000030687">
    <property type="component" value="Unassembled WGS sequence"/>
</dbReference>
<feature type="domain" description="Subtilisin-like protease fibronectin type-III" evidence="8">
    <location>
        <begin position="320"/>
        <end position="408"/>
    </location>
</feature>
<dbReference type="Gramene" id="ESR36238">
    <property type="protein sequence ID" value="ESR36238"/>
    <property type="gene ID" value="CICLE_v10029893mg"/>
</dbReference>
<keyword evidence="2" id="KW-0645">Protease</keyword>
<dbReference type="eggNOG" id="ENOG502QTDB">
    <property type="taxonomic scope" value="Eukaryota"/>
</dbReference>
<organism evidence="9 10">
    <name type="scientific">Citrus clementina</name>
    <name type="common">Clementine</name>
    <name type="synonym">Citrus deliciosa x Citrus sinensis</name>
    <dbReference type="NCBI Taxonomy" id="85681"/>
    <lineage>
        <taxon>Eukaryota</taxon>
        <taxon>Viridiplantae</taxon>
        <taxon>Streptophyta</taxon>
        <taxon>Embryophyta</taxon>
        <taxon>Tracheophyta</taxon>
        <taxon>Spermatophyta</taxon>
        <taxon>Magnoliopsida</taxon>
        <taxon>eudicotyledons</taxon>
        <taxon>Gunneridae</taxon>
        <taxon>Pentapetalae</taxon>
        <taxon>rosids</taxon>
        <taxon>malvids</taxon>
        <taxon>Sapindales</taxon>
        <taxon>Rutaceae</taxon>
        <taxon>Aurantioideae</taxon>
        <taxon>Citrus</taxon>
    </lineage>
</organism>
<dbReference type="OMA" id="TWHENIG"/>
<keyword evidence="3" id="KW-0732">Signal</keyword>
<dbReference type="SUPFAM" id="SSF52743">
    <property type="entry name" value="Subtilisin-like"/>
    <property type="match status" value="1"/>
</dbReference>
<feature type="domain" description="Peptidase S8/S53" evidence="7">
    <location>
        <begin position="128"/>
        <end position="246"/>
    </location>
</feature>
<proteinExistence type="inferred from homology"/>
<dbReference type="GO" id="GO:0006508">
    <property type="term" value="P:proteolysis"/>
    <property type="evidence" value="ECO:0007669"/>
    <property type="project" value="UniProtKB-KW"/>
</dbReference>
<keyword evidence="10" id="KW-1185">Reference proteome</keyword>
<dbReference type="Pfam" id="PF17766">
    <property type="entry name" value="fn3_6"/>
    <property type="match status" value="1"/>
</dbReference>
<evidence type="ECO:0000259" key="8">
    <source>
        <dbReference type="Pfam" id="PF17766"/>
    </source>
</evidence>
<evidence type="ECO:0000256" key="6">
    <source>
        <dbReference type="PROSITE-ProRule" id="PRU01240"/>
    </source>
</evidence>
<evidence type="ECO:0000256" key="5">
    <source>
        <dbReference type="ARBA" id="ARBA00022825"/>
    </source>
</evidence>
<dbReference type="PROSITE" id="PS00138">
    <property type="entry name" value="SUBTILASE_SER"/>
    <property type="match status" value="1"/>
</dbReference>
<dbReference type="InterPro" id="IPR041469">
    <property type="entry name" value="Subtilisin-like_FN3"/>
</dbReference>
<evidence type="ECO:0000256" key="2">
    <source>
        <dbReference type="ARBA" id="ARBA00022670"/>
    </source>
</evidence>
<keyword evidence="5" id="KW-0720">Serine protease</keyword>
<dbReference type="Pfam" id="PF00082">
    <property type="entry name" value="Peptidase_S8"/>
    <property type="match status" value="1"/>
</dbReference>
<dbReference type="InterPro" id="IPR000209">
    <property type="entry name" value="Peptidase_S8/S53_dom"/>
</dbReference>
<dbReference type="InParanoid" id="V4RPD3"/>
<dbReference type="PROSITE" id="PS51892">
    <property type="entry name" value="SUBTILASE"/>
    <property type="match status" value="1"/>
</dbReference>
<dbReference type="InterPro" id="IPR045051">
    <property type="entry name" value="SBT"/>
</dbReference>